<name>A0ABW3HA08_9SPHN</name>
<organism evidence="6 7">
    <name type="scientific">Sphingomonas canadensis</name>
    <dbReference type="NCBI Taxonomy" id="1219257"/>
    <lineage>
        <taxon>Bacteria</taxon>
        <taxon>Pseudomonadati</taxon>
        <taxon>Pseudomonadota</taxon>
        <taxon>Alphaproteobacteria</taxon>
        <taxon>Sphingomonadales</taxon>
        <taxon>Sphingomonadaceae</taxon>
        <taxon>Sphingomonas</taxon>
    </lineage>
</organism>
<dbReference type="InterPro" id="IPR036390">
    <property type="entry name" value="WH_DNA-bd_sf"/>
</dbReference>
<dbReference type="RefSeq" id="WP_264943874.1">
    <property type="nucleotide sequence ID" value="NZ_JAPDRA010000003.1"/>
</dbReference>
<keyword evidence="4" id="KW-0804">Transcription</keyword>
<accession>A0ABW3HA08</accession>
<comment type="caution">
    <text evidence="6">The sequence shown here is derived from an EMBL/GenBank/DDBJ whole genome shotgun (WGS) entry which is preliminary data.</text>
</comment>
<evidence type="ECO:0000256" key="4">
    <source>
        <dbReference type="ARBA" id="ARBA00023163"/>
    </source>
</evidence>
<proteinExistence type="inferred from homology"/>
<dbReference type="Gene3D" id="1.10.10.10">
    <property type="entry name" value="Winged helix-like DNA-binding domain superfamily/Winged helix DNA-binding domain"/>
    <property type="match status" value="1"/>
</dbReference>
<keyword evidence="7" id="KW-1185">Reference proteome</keyword>
<evidence type="ECO:0000259" key="5">
    <source>
        <dbReference type="PROSITE" id="PS50931"/>
    </source>
</evidence>
<dbReference type="PANTHER" id="PTHR30537:SF5">
    <property type="entry name" value="HTH-TYPE TRANSCRIPTIONAL ACTIVATOR TTDR-RELATED"/>
    <property type="match status" value="1"/>
</dbReference>
<dbReference type="InterPro" id="IPR058163">
    <property type="entry name" value="LysR-type_TF_proteobact-type"/>
</dbReference>
<dbReference type="SUPFAM" id="SSF53850">
    <property type="entry name" value="Periplasmic binding protein-like II"/>
    <property type="match status" value="1"/>
</dbReference>
<dbReference type="InterPro" id="IPR036388">
    <property type="entry name" value="WH-like_DNA-bd_sf"/>
</dbReference>
<dbReference type="PROSITE" id="PS50931">
    <property type="entry name" value="HTH_LYSR"/>
    <property type="match status" value="1"/>
</dbReference>
<evidence type="ECO:0000313" key="6">
    <source>
        <dbReference type="EMBL" id="MFD0946506.1"/>
    </source>
</evidence>
<dbReference type="InterPro" id="IPR000847">
    <property type="entry name" value="LysR_HTH_N"/>
</dbReference>
<dbReference type="Pfam" id="PF03466">
    <property type="entry name" value="LysR_substrate"/>
    <property type="match status" value="1"/>
</dbReference>
<dbReference type="EMBL" id="JBHTJG010000003">
    <property type="protein sequence ID" value="MFD0946506.1"/>
    <property type="molecule type" value="Genomic_DNA"/>
</dbReference>
<evidence type="ECO:0000256" key="3">
    <source>
        <dbReference type="ARBA" id="ARBA00023125"/>
    </source>
</evidence>
<reference evidence="7" key="1">
    <citation type="journal article" date="2019" name="Int. J. Syst. Evol. Microbiol.">
        <title>The Global Catalogue of Microorganisms (GCM) 10K type strain sequencing project: providing services to taxonomists for standard genome sequencing and annotation.</title>
        <authorList>
            <consortium name="The Broad Institute Genomics Platform"/>
            <consortium name="The Broad Institute Genome Sequencing Center for Infectious Disease"/>
            <person name="Wu L."/>
            <person name="Ma J."/>
        </authorList>
    </citation>
    <scope>NUCLEOTIDE SEQUENCE [LARGE SCALE GENOMIC DNA]</scope>
    <source>
        <strain evidence="7">CCUG 62982</strain>
    </source>
</reference>
<evidence type="ECO:0000313" key="7">
    <source>
        <dbReference type="Proteomes" id="UP001596977"/>
    </source>
</evidence>
<comment type="similarity">
    <text evidence="1">Belongs to the LysR transcriptional regulatory family.</text>
</comment>
<feature type="domain" description="HTH lysR-type" evidence="5">
    <location>
        <begin position="5"/>
        <end position="62"/>
    </location>
</feature>
<gene>
    <name evidence="6" type="ORF">ACFQ1E_09175</name>
</gene>
<keyword evidence="3" id="KW-0238">DNA-binding</keyword>
<dbReference type="SUPFAM" id="SSF46785">
    <property type="entry name" value="Winged helix' DNA-binding domain"/>
    <property type="match status" value="1"/>
</dbReference>
<evidence type="ECO:0000256" key="2">
    <source>
        <dbReference type="ARBA" id="ARBA00023015"/>
    </source>
</evidence>
<dbReference type="Pfam" id="PF00126">
    <property type="entry name" value="HTH_1"/>
    <property type="match status" value="1"/>
</dbReference>
<dbReference type="InterPro" id="IPR005119">
    <property type="entry name" value="LysR_subst-bd"/>
</dbReference>
<dbReference type="Proteomes" id="UP001596977">
    <property type="component" value="Unassembled WGS sequence"/>
</dbReference>
<keyword evidence="2" id="KW-0805">Transcription regulation</keyword>
<evidence type="ECO:0000256" key="1">
    <source>
        <dbReference type="ARBA" id="ARBA00009437"/>
    </source>
</evidence>
<dbReference type="Gene3D" id="3.40.190.290">
    <property type="match status" value="1"/>
</dbReference>
<sequence>MYNLPKNEDLLVFGVVARRSSFKRAADELGVSAAYVSKRIAILEENLSVKLFHRTTRSVALTDAGERVYALSRSVLDSVEQLVAESAPGREAVRGRLRICSSFGFGRNHVAPVISEMIREHPELQVRFEVLDRLIDPGAEGFDLDIRIGNEIAPHLIAKRINSNVRVLCAAPSYLARHGTPRRLGDLPGHNCIVIKERDHPFGLWNLTAPNGQEETVKVAGSLSTNNGEVAAAWAVDGHGILLRSIWDVHSLIAEGKLTHILHGFTQPAHVWAVYPAELRNTLKIQVVADFFRNRLQERAQSIKLAI</sequence>
<dbReference type="PANTHER" id="PTHR30537">
    <property type="entry name" value="HTH-TYPE TRANSCRIPTIONAL REGULATOR"/>
    <property type="match status" value="1"/>
</dbReference>
<protein>
    <submittedName>
        <fullName evidence="6">LysR substrate-binding domain-containing protein</fullName>
    </submittedName>
</protein>